<sequence length="33" mass="4102">MDSNYQRYFNIFVVMNIMFCVYTKNMSMIVLWV</sequence>
<name>A0A2P2QJ14_RHIMU</name>
<evidence type="ECO:0000256" key="1">
    <source>
        <dbReference type="SAM" id="Phobius"/>
    </source>
</evidence>
<reference evidence="2" key="1">
    <citation type="submission" date="2018-02" db="EMBL/GenBank/DDBJ databases">
        <title>Rhizophora mucronata_Transcriptome.</title>
        <authorList>
            <person name="Meera S.P."/>
            <person name="Sreeshan A."/>
            <person name="Augustine A."/>
        </authorList>
    </citation>
    <scope>NUCLEOTIDE SEQUENCE</scope>
    <source>
        <tissue evidence="2">Leaf</tissue>
    </source>
</reference>
<dbReference type="AlphaFoldDB" id="A0A2P2QJ14"/>
<keyword evidence="1" id="KW-0472">Membrane</keyword>
<protein>
    <submittedName>
        <fullName evidence="2">Uncharacterized protein</fullName>
    </submittedName>
</protein>
<keyword evidence="1" id="KW-1133">Transmembrane helix</keyword>
<keyword evidence="1" id="KW-0812">Transmembrane</keyword>
<proteinExistence type="predicted"/>
<evidence type="ECO:0000313" key="2">
    <source>
        <dbReference type="EMBL" id="MBX67008.1"/>
    </source>
</evidence>
<feature type="transmembrane region" description="Helical" evidence="1">
    <location>
        <begin position="12"/>
        <end position="32"/>
    </location>
</feature>
<dbReference type="EMBL" id="GGEC01086524">
    <property type="protein sequence ID" value="MBX67008.1"/>
    <property type="molecule type" value="Transcribed_RNA"/>
</dbReference>
<accession>A0A2P2QJ14</accession>
<organism evidence="2">
    <name type="scientific">Rhizophora mucronata</name>
    <name type="common">Asiatic mangrove</name>
    <dbReference type="NCBI Taxonomy" id="61149"/>
    <lineage>
        <taxon>Eukaryota</taxon>
        <taxon>Viridiplantae</taxon>
        <taxon>Streptophyta</taxon>
        <taxon>Embryophyta</taxon>
        <taxon>Tracheophyta</taxon>
        <taxon>Spermatophyta</taxon>
        <taxon>Magnoliopsida</taxon>
        <taxon>eudicotyledons</taxon>
        <taxon>Gunneridae</taxon>
        <taxon>Pentapetalae</taxon>
        <taxon>rosids</taxon>
        <taxon>fabids</taxon>
        <taxon>Malpighiales</taxon>
        <taxon>Rhizophoraceae</taxon>
        <taxon>Rhizophora</taxon>
    </lineage>
</organism>